<dbReference type="CDD" id="cd01189">
    <property type="entry name" value="INT_ICEBs1_C_like"/>
    <property type="match status" value="1"/>
</dbReference>
<dbReference type="GO" id="GO:0015074">
    <property type="term" value="P:DNA integration"/>
    <property type="evidence" value="ECO:0007669"/>
    <property type="project" value="InterPro"/>
</dbReference>
<feature type="region of interest" description="Disordered" evidence="5">
    <location>
        <begin position="364"/>
        <end position="384"/>
    </location>
</feature>
<gene>
    <name evidence="8" type="ORF">PHY01_31020</name>
</gene>
<dbReference type="PANTHER" id="PTHR30349:SF64">
    <property type="entry name" value="PROPHAGE INTEGRASE INTD-RELATED"/>
    <property type="match status" value="1"/>
</dbReference>
<sequence length="384" mass="41980">MGSVAKRPNGRWRARYRAPDGAWRAKHFTRKVDAERFVATIETAKLRGAYIDPDDRTTVAEYARRWAAARPYRATTARRVEAQIRCHLEGKALGGRRLAAVLPSDVQAWSAELAQTMAPATVQLQVNLLKAVYASAVLDRLVASSPVVRIALPRAERDRVVPLTIDQVQALAREVPERCSAMVVVQAALGLRVGELLALRDQDVNFLGRSVRIEHQLERGTRRRVPPKTPRSRRAVPLPQVAAEALSEHMRNWPALDDGTLFYGASGRPYDHAYYGTKVFTAAARRLAGAKGSTFPPEVTTHDLRHHYASVLLAGGESVVAVAERLGHDNAGMVLRVYGHLMPDSEDHTRRVIDAAWAPLDGAARVSTGGSGRDGSGTPAGVRP</sequence>
<protein>
    <submittedName>
        <fullName evidence="8">Site-specific integrase</fullName>
    </submittedName>
</protein>
<dbReference type="InterPro" id="IPR044068">
    <property type="entry name" value="CB"/>
</dbReference>
<evidence type="ECO:0000313" key="8">
    <source>
        <dbReference type="EMBL" id="GEC20819.1"/>
    </source>
</evidence>
<dbReference type="InterPro" id="IPR011010">
    <property type="entry name" value="DNA_brk_join_enz"/>
</dbReference>
<feature type="domain" description="Tyr recombinase" evidence="6">
    <location>
        <begin position="158"/>
        <end position="354"/>
    </location>
</feature>
<dbReference type="InterPro" id="IPR050090">
    <property type="entry name" value="Tyrosine_recombinase_XerCD"/>
</dbReference>
<evidence type="ECO:0000256" key="2">
    <source>
        <dbReference type="ARBA" id="ARBA00023125"/>
    </source>
</evidence>
<evidence type="ECO:0000256" key="3">
    <source>
        <dbReference type="ARBA" id="ARBA00023172"/>
    </source>
</evidence>
<dbReference type="Gene3D" id="1.10.150.130">
    <property type="match status" value="1"/>
</dbReference>
<dbReference type="Proteomes" id="UP000320338">
    <property type="component" value="Unassembled WGS sequence"/>
</dbReference>
<keyword evidence="9" id="KW-1185">Reference proteome</keyword>
<dbReference type="InterPro" id="IPR013762">
    <property type="entry name" value="Integrase-like_cat_sf"/>
</dbReference>
<evidence type="ECO:0000256" key="1">
    <source>
        <dbReference type="ARBA" id="ARBA00008857"/>
    </source>
</evidence>
<dbReference type="SUPFAM" id="SSF56349">
    <property type="entry name" value="DNA breaking-rejoining enzymes"/>
    <property type="match status" value="1"/>
</dbReference>
<evidence type="ECO:0000259" key="7">
    <source>
        <dbReference type="PROSITE" id="PS51900"/>
    </source>
</evidence>
<dbReference type="GO" id="GO:0003677">
    <property type="term" value="F:DNA binding"/>
    <property type="evidence" value="ECO:0007669"/>
    <property type="project" value="UniProtKB-UniRule"/>
</dbReference>
<dbReference type="InterPro" id="IPR002104">
    <property type="entry name" value="Integrase_catalytic"/>
</dbReference>
<dbReference type="AlphaFoldDB" id="A0A4Y3WSS3"/>
<dbReference type="InterPro" id="IPR010998">
    <property type="entry name" value="Integrase_recombinase_N"/>
</dbReference>
<dbReference type="GO" id="GO:0006310">
    <property type="term" value="P:DNA recombination"/>
    <property type="evidence" value="ECO:0007669"/>
    <property type="project" value="UniProtKB-KW"/>
</dbReference>
<comment type="caution">
    <text evidence="8">The sequence shown here is derived from an EMBL/GenBank/DDBJ whole genome shotgun (WGS) entry which is preliminary data.</text>
</comment>
<name>A0A4Y3WSS3_9PSEU</name>
<dbReference type="Gene3D" id="1.10.443.10">
    <property type="entry name" value="Intergrase catalytic core"/>
    <property type="match status" value="1"/>
</dbReference>
<dbReference type="PANTHER" id="PTHR30349">
    <property type="entry name" value="PHAGE INTEGRASE-RELATED"/>
    <property type="match status" value="1"/>
</dbReference>
<feature type="domain" description="Core-binding (CB)" evidence="7">
    <location>
        <begin position="57"/>
        <end position="137"/>
    </location>
</feature>
<dbReference type="PROSITE" id="PS51900">
    <property type="entry name" value="CB"/>
    <property type="match status" value="1"/>
</dbReference>
<dbReference type="RefSeq" id="WP_141279353.1">
    <property type="nucleotide sequence ID" value="NZ_BAAARZ010000018.1"/>
</dbReference>
<evidence type="ECO:0000313" key="9">
    <source>
        <dbReference type="Proteomes" id="UP000320338"/>
    </source>
</evidence>
<dbReference type="OrthoDB" id="1822491at2"/>
<organism evidence="8 9">
    <name type="scientific">Pseudonocardia hydrocarbonoxydans</name>
    <dbReference type="NCBI Taxonomy" id="76726"/>
    <lineage>
        <taxon>Bacteria</taxon>
        <taxon>Bacillati</taxon>
        <taxon>Actinomycetota</taxon>
        <taxon>Actinomycetes</taxon>
        <taxon>Pseudonocardiales</taxon>
        <taxon>Pseudonocardiaceae</taxon>
        <taxon>Pseudonocardia</taxon>
    </lineage>
</organism>
<proteinExistence type="inferred from homology"/>
<keyword evidence="2 4" id="KW-0238">DNA-binding</keyword>
<evidence type="ECO:0000259" key="6">
    <source>
        <dbReference type="PROSITE" id="PS51898"/>
    </source>
</evidence>
<accession>A0A4Y3WSS3</accession>
<dbReference type="Pfam" id="PF26003">
    <property type="entry name" value="Integrase_N_phage"/>
    <property type="match status" value="1"/>
</dbReference>
<evidence type="ECO:0000256" key="5">
    <source>
        <dbReference type="SAM" id="MobiDB-lite"/>
    </source>
</evidence>
<comment type="similarity">
    <text evidence="1">Belongs to the 'phage' integrase family.</text>
</comment>
<dbReference type="EMBL" id="BJNG01000025">
    <property type="protein sequence ID" value="GEC20819.1"/>
    <property type="molecule type" value="Genomic_DNA"/>
</dbReference>
<reference evidence="8 9" key="1">
    <citation type="submission" date="2019-06" db="EMBL/GenBank/DDBJ databases">
        <title>Whole genome shotgun sequence of Pseudonocardia hydrocarbonoxydans NBRC 14498.</title>
        <authorList>
            <person name="Hosoyama A."/>
            <person name="Uohara A."/>
            <person name="Ohji S."/>
            <person name="Ichikawa N."/>
        </authorList>
    </citation>
    <scope>NUCLEOTIDE SEQUENCE [LARGE SCALE GENOMIC DNA]</scope>
    <source>
        <strain evidence="8 9">NBRC 14498</strain>
    </source>
</reference>
<keyword evidence="3" id="KW-0233">DNA recombination</keyword>
<dbReference type="InterPro" id="IPR058717">
    <property type="entry name" value="Phage_L5_Integrase_N"/>
</dbReference>
<evidence type="ECO:0000256" key="4">
    <source>
        <dbReference type="PROSITE-ProRule" id="PRU01248"/>
    </source>
</evidence>
<dbReference type="PROSITE" id="PS51898">
    <property type="entry name" value="TYR_RECOMBINASE"/>
    <property type="match status" value="1"/>
</dbReference>
<dbReference type="Pfam" id="PF00589">
    <property type="entry name" value="Phage_integrase"/>
    <property type="match status" value="1"/>
</dbReference>